<evidence type="ECO:0000313" key="3">
    <source>
        <dbReference type="Proteomes" id="UP000663848"/>
    </source>
</evidence>
<evidence type="ECO:0000313" key="1">
    <source>
        <dbReference type="EMBL" id="CAF4980452.1"/>
    </source>
</evidence>
<accession>A0A822CRT8</accession>
<keyword evidence="4" id="KW-1185">Reference proteome</keyword>
<dbReference type="EMBL" id="CAJOBP010102643">
    <property type="protein sequence ID" value="CAF4980452.1"/>
    <property type="molecule type" value="Genomic_DNA"/>
</dbReference>
<feature type="non-terminal residue" evidence="2">
    <location>
        <position position="1"/>
    </location>
</feature>
<gene>
    <name evidence="2" type="ORF">QYT958_LOCUS42077</name>
    <name evidence="1" type="ORF">UJA718_LOCUS49276</name>
</gene>
<dbReference type="EMBL" id="CAJOBR010051305">
    <property type="protein sequence ID" value="CAF5051499.1"/>
    <property type="molecule type" value="Genomic_DNA"/>
</dbReference>
<organism evidence="2 3">
    <name type="scientific">Rotaria socialis</name>
    <dbReference type="NCBI Taxonomy" id="392032"/>
    <lineage>
        <taxon>Eukaryota</taxon>
        <taxon>Metazoa</taxon>
        <taxon>Spiralia</taxon>
        <taxon>Gnathifera</taxon>
        <taxon>Rotifera</taxon>
        <taxon>Eurotatoria</taxon>
        <taxon>Bdelloidea</taxon>
        <taxon>Philodinida</taxon>
        <taxon>Philodinidae</taxon>
        <taxon>Rotaria</taxon>
    </lineage>
</organism>
<proteinExistence type="predicted"/>
<protein>
    <submittedName>
        <fullName evidence="2">Uncharacterized protein</fullName>
    </submittedName>
</protein>
<name>A0A822CRT8_9BILA</name>
<dbReference type="Proteomes" id="UP000663848">
    <property type="component" value="Unassembled WGS sequence"/>
</dbReference>
<evidence type="ECO:0000313" key="4">
    <source>
        <dbReference type="Proteomes" id="UP000663873"/>
    </source>
</evidence>
<sequence length="25" mass="2745">QQQNIVEAVESALEIERQLASKSSS</sequence>
<evidence type="ECO:0000313" key="2">
    <source>
        <dbReference type="EMBL" id="CAF5051499.1"/>
    </source>
</evidence>
<comment type="caution">
    <text evidence="2">The sequence shown here is derived from an EMBL/GenBank/DDBJ whole genome shotgun (WGS) entry which is preliminary data.</text>
</comment>
<dbReference type="AlphaFoldDB" id="A0A822CRT8"/>
<reference evidence="2" key="1">
    <citation type="submission" date="2021-02" db="EMBL/GenBank/DDBJ databases">
        <authorList>
            <person name="Nowell W R."/>
        </authorList>
    </citation>
    <scope>NUCLEOTIDE SEQUENCE</scope>
</reference>
<dbReference type="Proteomes" id="UP000663873">
    <property type="component" value="Unassembled WGS sequence"/>
</dbReference>